<keyword evidence="7" id="KW-1185">Reference proteome</keyword>
<dbReference type="PROSITE" id="PS50294">
    <property type="entry name" value="WD_REPEATS_REGION"/>
    <property type="match status" value="2"/>
</dbReference>
<keyword evidence="1 3" id="KW-0853">WD repeat</keyword>
<dbReference type="InterPro" id="IPR019775">
    <property type="entry name" value="WD40_repeat_CS"/>
</dbReference>
<evidence type="ECO:0000256" key="4">
    <source>
        <dbReference type="SAM" id="MobiDB-lite"/>
    </source>
</evidence>
<dbReference type="Pfam" id="PF00498">
    <property type="entry name" value="FHA"/>
    <property type="match status" value="1"/>
</dbReference>
<dbReference type="PROSITE" id="PS00678">
    <property type="entry name" value="WD_REPEATS_1"/>
    <property type="match status" value="1"/>
</dbReference>
<feature type="compositionally biased region" description="Basic and acidic residues" evidence="4">
    <location>
        <begin position="154"/>
        <end position="165"/>
    </location>
</feature>
<dbReference type="InterPro" id="IPR001680">
    <property type="entry name" value="WD40_rpt"/>
</dbReference>
<dbReference type="PRINTS" id="PR00320">
    <property type="entry name" value="GPROTEINBRPT"/>
</dbReference>
<dbReference type="Proteomes" id="UP001209570">
    <property type="component" value="Unassembled WGS sequence"/>
</dbReference>
<feature type="repeat" description="WD" evidence="3">
    <location>
        <begin position="240"/>
        <end position="272"/>
    </location>
</feature>
<evidence type="ECO:0000313" key="7">
    <source>
        <dbReference type="Proteomes" id="UP001209570"/>
    </source>
</evidence>
<dbReference type="InterPro" id="IPR008984">
    <property type="entry name" value="SMAD_FHA_dom_sf"/>
</dbReference>
<dbReference type="AlphaFoldDB" id="A0AAD5Q6T6"/>
<dbReference type="SMART" id="SM00320">
    <property type="entry name" value="WD40"/>
    <property type="match status" value="6"/>
</dbReference>
<dbReference type="SUPFAM" id="SSF49879">
    <property type="entry name" value="SMAD/FHA domain"/>
    <property type="match status" value="1"/>
</dbReference>
<dbReference type="PROSITE" id="PS50006">
    <property type="entry name" value="FHA_DOMAIN"/>
    <property type="match status" value="1"/>
</dbReference>
<dbReference type="InterPro" id="IPR000253">
    <property type="entry name" value="FHA_dom"/>
</dbReference>
<protein>
    <recommendedName>
        <fullName evidence="5">FHA domain-containing protein</fullName>
    </recommendedName>
</protein>
<dbReference type="InterPro" id="IPR051858">
    <property type="entry name" value="WD_repeat_GAD-1"/>
</dbReference>
<organism evidence="6 7">
    <name type="scientific">Pythium insidiosum</name>
    <name type="common">Pythiosis disease agent</name>
    <dbReference type="NCBI Taxonomy" id="114742"/>
    <lineage>
        <taxon>Eukaryota</taxon>
        <taxon>Sar</taxon>
        <taxon>Stramenopiles</taxon>
        <taxon>Oomycota</taxon>
        <taxon>Peronosporomycetes</taxon>
        <taxon>Pythiales</taxon>
        <taxon>Pythiaceae</taxon>
        <taxon>Pythium</taxon>
    </lineage>
</organism>
<dbReference type="GO" id="GO:0035861">
    <property type="term" value="C:site of double-strand break"/>
    <property type="evidence" value="ECO:0007669"/>
    <property type="project" value="TreeGrafter"/>
</dbReference>
<accession>A0AAD5Q6T6</accession>
<name>A0AAD5Q6T6_PYTIN</name>
<feature type="compositionally biased region" description="Basic and acidic residues" evidence="4">
    <location>
        <begin position="634"/>
        <end position="644"/>
    </location>
</feature>
<comment type="caution">
    <text evidence="6">The sequence shown here is derived from an EMBL/GenBank/DDBJ whole genome shotgun (WGS) entry which is preliminary data.</text>
</comment>
<sequence>MAPFKAPQWAATPARSRRAARLQVTKDGKTIEEVAIGRQACYLLGRNEDVCDYGMQHPSISRQHAVIVHRRDGDVVVMDLGSAQGTFVNGDEIAAKETHVLHEGDKLTFGASTRTYVVCDLEIQERPPVENAAPVVDDDEELRNALPKSFGSEKPSEPGPTDRDAQRRKRQAEIAAMTAELMKPAATTRSEESKQEQVERKHEDADDDYESDDEDDDDDEGAKDDVAARYNLAMSHELNLAGHDKMIACVAVDAPGARVATGSMDYHVKLWDFAGMARHIRPFRDVEPDDGHPIVALSYSPSGDRLLVATGSSQPKILTREGVEELHFAKGDMYVVEMANTNGHTHTVTGAMWHPAQRETVISSSLDGTVRIWDLNGKESLGKLVNATVLKAKSKRGKRVAVTTCRYNLDGSLLACGTMDGQIQCFDPRKTYAGATLTIRDAHAEGGGDLGISSVRFSPDTRVFASRACSDDTVKLWDIRKPSKPLKVFSDLEGVFGSCNVAFNAAGTCIVAGTCVRKGRQQSGQVRFLDVHTPDLLSPIASVNMKEDESAICVEWHHGINQIFVGSSSSSCRVLYDPALSKKGVLLSATNKRLKVPSVDFGVRVDGVGTIHNPHALPMYRDDISRKRKFHKLRADGKATKAPEKPLTGPGMGGRISGSTTFTQYFMSNHIKGKSFREEDPREAILKYAKRAEEDPQFVSHAYAQSQPTGKIDARYQLAKRTLEEEKSAMEEEERRLLQP</sequence>
<dbReference type="FunFam" id="2.130.10.10:FF:001319">
    <property type="entry name" value="Gastrulation defective protein 1"/>
    <property type="match status" value="1"/>
</dbReference>
<dbReference type="SMART" id="SM00240">
    <property type="entry name" value="FHA"/>
    <property type="match status" value="1"/>
</dbReference>
<dbReference type="SUPFAM" id="SSF50978">
    <property type="entry name" value="WD40 repeat-like"/>
    <property type="match status" value="1"/>
</dbReference>
<feature type="repeat" description="WD" evidence="3">
    <location>
        <begin position="341"/>
        <end position="383"/>
    </location>
</feature>
<dbReference type="GO" id="GO:0005634">
    <property type="term" value="C:nucleus"/>
    <property type="evidence" value="ECO:0007669"/>
    <property type="project" value="TreeGrafter"/>
</dbReference>
<keyword evidence="2" id="KW-0677">Repeat</keyword>
<feature type="compositionally biased region" description="Basic and acidic residues" evidence="4">
    <location>
        <begin position="189"/>
        <end position="204"/>
    </location>
</feature>
<dbReference type="PANTHER" id="PTHR16017">
    <property type="entry name" value="GASTRULATION DEFECTIVE PROTEIN 1-RELATED"/>
    <property type="match status" value="1"/>
</dbReference>
<dbReference type="PANTHER" id="PTHR16017:SF0">
    <property type="entry name" value="WD REPEAT-CONTAINING PROTEIN 70"/>
    <property type="match status" value="1"/>
</dbReference>
<evidence type="ECO:0000259" key="5">
    <source>
        <dbReference type="PROSITE" id="PS50006"/>
    </source>
</evidence>
<dbReference type="InterPro" id="IPR020472">
    <property type="entry name" value="WD40_PAC1"/>
</dbReference>
<dbReference type="FunFam" id="2.60.200.20:FF:000019">
    <property type="entry name" value="Nuclear inhibitor of protein phosphatase"/>
    <property type="match status" value="1"/>
</dbReference>
<dbReference type="InterPro" id="IPR036322">
    <property type="entry name" value="WD40_repeat_dom_sf"/>
</dbReference>
<feature type="region of interest" description="Disordered" evidence="4">
    <location>
        <begin position="146"/>
        <end position="222"/>
    </location>
</feature>
<proteinExistence type="predicted"/>
<dbReference type="EMBL" id="JAKCXM010000263">
    <property type="protein sequence ID" value="KAJ0397175.1"/>
    <property type="molecule type" value="Genomic_DNA"/>
</dbReference>
<gene>
    <name evidence="6" type="ORF">P43SY_005102</name>
</gene>
<dbReference type="PROSITE" id="PS50082">
    <property type="entry name" value="WD_REPEATS_2"/>
    <property type="match status" value="2"/>
</dbReference>
<dbReference type="Pfam" id="PF00400">
    <property type="entry name" value="WD40"/>
    <property type="match status" value="4"/>
</dbReference>
<evidence type="ECO:0000256" key="3">
    <source>
        <dbReference type="PROSITE-ProRule" id="PRU00221"/>
    </source>
</evidence>
<feature type="compositionally biased region" description="Acidic residues" evidence="4">
    <location>
        <begin position="205"/>
        <end position="222"/>
    </location>
</feature>
<dbReference type="InterPro" id="IPR015943">
    <property type="entry name" value="WD40/YVTN_repeat-like_dom_sf"/>
</dbReference>
<evidence type="ECO:0000313" key="6">
    <source>
        <dbReference type="EMBL" id="KAJ0397175.1"/>
    </source>
</evidence>
<evidence type="ECO:0000256" key="1">
    <source>
        <dbReference type="ARBA" id="ARBA00022574"/>
    </source>
</evidence>
<reference evidence="6" key="1">
    <citation type="submission" date="2021-12" db="EMBL/GenBank/DDBJ databases">
        <title>Prjna785345.</title>
        <authorList>
            <person name="Rujirawat T."/>
            <person name="Krajaejun T."/>
        </authorList>
    </citation>
    <scope>NUCLEOTIDE SEQUENCE</scope>
    <source>
        <strain evidence="6">Pi057C3</strain>
    </source>
</reference>
<dbReference type="Gene3D" id="2.60.200.20">
    <property type="match status" value="1"/>
</dbReference>
<evidence type="ECO:0000256" key="2">
    <source>
        <dbReference type="ARBA" id="ARBA00022737"/>
    </source>
</evidence>
<dbReference type="Gene3D" id="2.130.10.10">
    <property type="entry name" value="YVTN repeat-like/Quinoprotein amine dehydrogenase"/>
    <property type="match status" value="2"/>
</dbReference>
<feature type="region of interest" description="Disordered" evidence="4">
    <location>
        <begin position="634"/>
        <end position="654"/>
    </location>
</feature>
<feature type="domain" description="FHA" evidence="5">
    <location>
        <begin position="42"/>
        <end position="93"/>
    </location>
</feature>